<dbReference type="KEGG" id="ccar:109081187"/>
<accession>A0A9Q9V8X5</accession>
<sequence>MQQFSENLCEAGLLEGSAEGLRLSSRLNLHSHQEQLVKAVLIAGLYPHLIQVKRGTVTKSGRFCPENLSYRTESGPVLLHRSSVNR</sequence>
<dbReference type="RefSeq" id="XP_018951733.1">
    <property type="nucleotide sequence ID" value="XM_019096188.2"/>
</dbReference>
<dbReference type="GeneID" id="109081187"/>
<organism evidence="1">
    <name type="scientific">Cyprinus carpio</name>
    <name type="common">Common carp</name>
    <dbReference type="NCBI Taxonomy" id="7962"/>
    <lineage>
        <taxon>Eukaryota</taxon>
        <taxon>Metazoa</taxon>
        <taxon>Chordata</taxon>
        <taxon>Craniata</taxon>
        <taxon>Vertebrata</taxon>
        <taxon>Euteleostomi</taxon>
        <taxon>Actinopterygii</taxon>
        <taxon>Neopterygii</taxon>
        <taxon>Teleostei</taxon>
        <taxon>Ostariophysi</taxon>
        <taxon>Cypriniformes</taxon>
        <taxon>Cyprinidae</taxon>
        <taxon>Cyprininae</taxon>
        <taxon>Cyprinus</taxon>
    </lineage>
</organism>
<proteinExistence type="predicted"/>
<evidence type="ECO:0000313" key="1">
    <source>
        <dbReference type="RefSeq" id="XP_018951733.1"/>
    </source>
</evidence>
<dbReference type="AlphaFoldDB" id="A0A9Q9V8X5"/>
<protein>
    <submittedName>
        <fullName evidence="1">ATP-dependent RNA helicase DHX30-like</fullName>
    </submittedName>
</protein>
<gene>
    <name evidence="1" type="primary">LOC109081187</name>
</gene>
<dbReference type="Proteomes" id="UP001155660">
    <property type="component" value="Chromosome A2"/>
</dbReference>
<name>A0A9Q9V8X5_CYPCA</name>
<reference evidence="1" key="1">
    <citation type="submission" date="2025-08" db="UniProtKB">
        <authorList>
            <consortium name="RefSeq"/>
        </authorList>
    </citation>
    <scope>IDENTIFICATION</scope>
    <source>
        <tissue evidence="1">Muscle</tissue>
    </source>
</reference>